<protein>
    <recommendedName>
        <fullName evidence="4">Tyrosinase copper-binding domain-containing protein</fullName>
    </recommendedName>
</protein>
<dbReference type="Gene3D" id="1.10.1280.10">
    <property type="entry name" value="Di-copper center containing domain from catechol oxidase"/>
    <property type="match status" value="1"/>
</dbReference>
<feature type="domain" description="Tyrosinase copper-binding" evidence="4">
    <location>
        <begin position="137"/>
        <end position="154"/>
    </location>
</feature>
<comment type="caution">
    <text evidence="5">The sequence shown here is derived from an EMBL/GenBank/DDBJ whole genome shotgun (WGS) entry which is preliminary data.</text>
</comment>
<dbReference type="InterPro" id="IPR050316">
    <property type="entry name" value="Tyrosinase/Hemocyanin"/>
</dbReference>
<evidence type="ECO:0000259" key="4">
    <source>
        <dbReference type="PROSITE" id="PS00497"/>
    </source>
</evidence>
<dbReference type="PRINTS" id="PR00092">
    <property type="entry name" value="TYROSINASE"/>
</dbReference>
<organism evidence="5 6">
    <name type="scientific">Exophiala sideris</name>
    <dbReference type="NCBI Taxonomy" id="1016849"/>
    <lineage>
        <taxon>Eukaryota</taxon>
        <taxon>Fungi</taxon>
        <taxon>Dikarya</taxon>
        <taxon>Ascomycota</taxon>
        <taxon>Pezizomycotina</taxon>
        <taxon>Eurotiomycetes</taxon>
        <taxon>Chaetothyriomycetidae</taxon>
        <taxon>Chaetothyriales</taxon>
        <taxon>Herpotrichiellaceae</taxon>
        <taxon>Exophiala</taxon>
    </lineage>
</organism>
<keyword evidence="6" id="KW-1185">Reference proteome</keyword>
<gene>
    <name evidence="5" type="ORF">LTR69_004226</name>
</gene>
<dbReference type="PROSITE" id="PS00497">
    <property type="entry name" value="TYROSINASE_1"/>
    <property type="match status" value="1"/>
</dbReference>
<sequence length="453" mass="49662">MQFRYLVPGLLALYGAQAAPAPAEDAHNSFAERSTATNAAASNYIPASTFQTDVLAAKALVNLAIYEVSHPSSTCNLLNASIRREWSTLSQQERLNYINAELCLMSKPTQDPSFAAGARSRYDDFVAVHINQTLSIHGTANFLSWHRYFTWSFEQALRNECGYTGYQPYWNWGKYAFDPLDSPIFDGSAYSMSGNGVYAAHGCTNALPTGLNCIPPGAGGGCVNTGPFANYTVNLGPVSPTLDIPGIINYTSPDPLAYNPRCLRRDISSWVSSNWTKDSDVYDLITNYNDILSFQNRMQGNFTAGFYGVHTGGHFTTNGDPGGDLFASPAEPTFFLHHAQIDRTWWMWQNQDLKDRQNAFGGGTSTLDPTGSPPGHLTDPIIMGTLSKQVENQDVMSTTGGPLCYIYRLLGHGTSLLSFSPYIFDSSFERAAPKIMSIVTLLFLARSLRFGAK</sequence>
<proteinExistence type="predicted"/>
<dbReference type="EMBL" id="JAVRRF010000007">
    <property type="protein sequence ID" value="KAK5063520.1"/>
    <property type="molecule type" value="Genomic_DNA"/>
</dbReference>
<evidence type="ECO:0000256" key="1">
    <source>
        <dbReference type="ARBA" id="ARBA00022723"/>
    </source>
</evidence>
<feature type="signal peptide" evidence="3">
    <location>
        <begin position="1"/>
        <end position="18"/>
    </location>
</feature>
<name>A0ABR0JFY0_9EURO</name>
<evidence type="ECO:0000256" key="2">
    <source>
        <dbReference type="ARBA" id="ARBA00023002"/>
    </source>
</evidence>
<evidence type="ECO:0000313" key="5">
    <source>
        <dbReference type="EMBL" id="KAK5063520.1"/>
    </source>
</evidence>
<keyword evidence="3" id="KW-0732">Signal</keyword>
<evidence type="ECO:0000256" key="3">
    <source>
        <dbReference type="SAM" id="SignalP"/>
    </source>
</evidence>
<evidence type="ECO:0000313" key="6">
    <source>
        <dbReference type="Proteomes" id="UP001345691"/>
    </source>
</evidence>
<reference evidence="5 6" key="1">
    <citation type="submission" date="2023-08" db="EMBL/GenBank/DDBJ databases">
        <title>Black Yeasts Isolated from many extreme environments.</title>
        <authorList>
            <person name="Coleine C."/>
            <person name="Stajich J.E."/>
            <person name="Selbmann L."/>
        </authorList>
    </citation>
    <scope>NUCLEOTIDE SEQUENCE [LARGE SCALE GENOMIC DNA]</scope>
    <source>
        <strain evidence="5 6">CCFEE 6328</strain>
    </source>
</reference>
<feature type="chain" id="PRO_5046654753" description="Tyrosinase copper-binding domain-containing protein" evidence="3">
    <location>
        <begin position="19"/>
        <end position="453"/>
    </location>
</feature>
<dbReference type="Pfam" id="PF00264">
    <property type="entry name" value="Tyrosinase"/>
    <property type="match status" value="1"/>
</dbReference>
<dbReference type="InterPro" id="IPR008922">
    <property type="entry name" value="Di-copper_centre_dom_sf"/>
</dbReference>
<dbReference type="InterPro" id="IPR002227">
    <property type="entry name" value="Tyrosinase_Cu-bd"/>
</dbReference>
<dbReference type="SUPFAM" id="SSF48056">
    <property type="entry name" value="Di-copper centre-containing domain"/>
    <property type="match status" value="1"/>
</dbReference>
<dbReference type="PANTHER" id="PTHR11474">
    <property type="entry name" value="TYROSINASE FAMILY MEMBER"/>
    <property type="match status" value="1"/>
</dbReference>
<accession>A0ABR0JFY0</accession>
<keyword evidence="1" id="KW-0479">Metal-binding</keyword>
<keyword evidence="2" id="KW-0560">Oxidoreductase</keyword>
<dbReference type="PANTHER" id="PTHR11474:SF125">
    <property type="entry name" value="N-ACETYL-6-HYDROXYTRYPTOPHAN OXIDASE IVOB-RELATED"/>
    <property type="match status" value="1"/>
</dbReference>
<dbReference type="Proteomes" id="UP001345691">
    <property type="component" value="Unassembled WGS sequence"/>
</dbReference>